<reference evidence="1 2" key="1">
    <citation type="submission" date="2019-11" db="EMBL/GenBank/DDBJ databases">
        <title>Whole genome sequence of Oryza granulata.</title>
        <authorList>
            <person name="Li W."/>
        </authorList>
    </citation>
    <scope>NUCLEOTIDE SEQUENCE [LARGE SCALE GENOMIC DNA]</scope>
    <source>
        <strain evidence="2">cv. Menghai</strain>
        <tissue evidence="1">Leaf</tissue>
    </source>
</reference>
<evidence type="ECO:0000313" key="1">
    <source>
        <dbReference type="EMBL" id="KAF0916640.1"/>
    </source>
</evidence>
<evidence type="ECO:0008006" key="3">
    <source>
        <dbReference type="Google" id="ProtNLM"/>
    </source>
</evidence>
<comment type="caution">
    <text evidence="1">The sequence shown here is derived from an EMBL/GenBank/DDBJ whole genome shotgun (WGS) entry which is preliminary data.</text>
</comment>
<evidence type="ECO:0000313" key="2">
    <source>
        <dbReference type="Proteomes" id="UP000479710"/>
    </source>
</evidence>
<accession>A0A6G1DVU1</accession>
<sequence>MFAGATHLHLESDRLGSCIESDLFPAAGFRTFTNLRRLEFIGRVPSCGVTIAVRRILEKTPNLESLALFLKPEKCSLSYRE</sequence>
<protein>
    <recommendedName>
        <fullName evidence="3">FBD domain-containing protein</fullName>
    </recommendedName>
</protein>
<keyword evidence="2" id="KW-1185">Reference proteome</keyword>
<dbReference type="EMBL" id="SPHZ02000005">
    <property type="protein sequence ID" value="KAF0916640.1"/>
    <property type="molecule type" value="Genomic_DNA"/>
</dbReference>
<organism evidence="1 2">
    <name type="scientific">Oryza meyeriana var. granulata</name>
    <dbReference type="NCBI Taxonomy" id="110450"/>
    <lineage>
        <taxon>Eukaryota</taxon>
        <taxon>Viridiplantae</taxon>
        <taxon>Streptophyta</taxon>
        <taxon>Embryophyta</taxon>
        <taxon>Tracheophyta</taxon>
        <taxon>Spermatophyta</taxon>
        <taxon>Magnoliopsida</taxon>
        <taxon>Liliopsida</taxon>
        <taxon>Poales</taxon>
        <taxon>Poaceae</taxon>
        <taxon>BOP clade</taxon>
        <taxon>Oryzoideae</taxon>
        <taxon>Oryzeae</taxon>
        <taxon>Oryzinae</taxon>
        <taxon>Oryza</taxon>
        <taxon>Oryza meyeriana</taxon>
    </lineage>
</organism>
<dbReference type="AlphaFoldDB" id="A0A6G1DVU1"/>
<dbReference type="Proteomes" id="UP000479710">
    <property type="component" value="Unassembled WGS sequence"/>
</dbReference>
<proteinExistence type="predicted"/>
<gene>
    <name evidence="1" type="ORF">E2562_007922</name>
</gene>
<name>A0A6G1DVU1_9ORYZ</name>